<dbReference type="Proteomes" id="UP000242188">
    <property type="component" value="Unassembled WGS sequence"/>
</dbReference>
<sequence>MKNNYVAMGCILYFLAFNCCLLKVTAICDRYEGSQGTFSECLRFQNFDFVPQLATCLPNRYINETSKGRYHCPGDGIYCWYPCMCDLHQQCAGGSVSMDCACDPNDPATENVVAVPKTLPQSCFEPSGNECSWYAHCFRKMYPCGDSPTTVGIIAFMERFCKLWSDHYHSFTFGVRLWLDQARKCHIATLLPLLSQTDGITTCNDIAARASKSNIRCMTLGLYACALDWTEKLQIFWTLIGSEPVTYADQMREIWGFFGTSDHYSPVSERLSLKYSNISSIEILVQLKTRTRNHVTAAKITDNLATQRAWTNKGFIWFGYNSGSDATARGTQFMRNPLMNVRVIFAPKQYDLNARDASDVNMAEIHEVTSLANAVRNRLQLRIDGDVVDIVSMTACSDVDCKLSYLYAKARPIKLSPHKPNAAYVFRRSIWCMLVCATVTSLM</sequence>
<proteinExistence type="predicted"/>
<reference evidence="2 3" key="1">
    <citation type="journal article" date="2017" name="Nat. Ecol. Evol.">
        <title>Scallop genome provides insights into evolution of bilaterian karyotype and development.</title>
        <authorList>
            <person name="Wang S."/>
            <person name="Zhang J."/>
            <person name="Jiao W."/>
            <person name="Li J."/>
            <person name="Xun X."/>
            <person name="Sun Y."/>
            <person name="Guo X."/>
            <person name="Huan P."/>
            <person name="Dong B."/>
            <person name="Zhang L."/>
            <person name="Hu X."/>
            <person name="Sun X."/>
            <person name="Wang J."/>
            <person name="Zhao C."/>
            <person name="Wang Y."/>
            <person name="Wang D."/>
            <person name="Huang X."/>
            <person name="Wang R."/>
            <person name="Lv J."/>
            <person name="Li Y."/>
            <person name="Zhang Z."/>
            <person name="Liu B."/>
            <person name="Lu W."/>
            <person name="Hui Y."/>
            <person name="Liang J."/>
            <person name="Zhou Z."/>
            <person name="Hou R."/>
            <person name="Li X."/>
            <person name="Liu Y."/>
            <person name="Li H."/>
            <person name="Ning X."/>
            <person name="Lin Y."/>
            <person name="Zhao L."/>
            <person name="Xing Q."/>
            <person name="Dou J."/>
            <person name="Li Y."/>
            <person name="Mao J."/>
            <person name="Guo H."/>
            <person name="Dou H."/>
            <person name="Li T."/>
            <person name="Mu C."/>
            <person name="Jiang W."/>
            <person name="Fu Q."/>
            <person name="Fu X."/>
            <person name="Miao Y."/>
            <person name="Liu J."/>
            <person name="Yu Q."/>
            <person name="Li R."/>
            <person name="Liao H."/>
            <person name="Li X."/>
            <person name="Kong Y."/>
            <person name="Jiang Z."/>
            <person name="Chourrout D."/>
            <person name="Li R."/>
            <person name="Bao Z."/>
        </authorList>
    </citation>
    <scope>NUCLEOTIDE SEQUENCE [LARGE SCALE GENOMIC DNA]</scope>
    <source>
        <strain evidence="2 3">PY_sf001</strain>
    </source>
</reference>
<comment type="caution">
    <text evidence="2">The sequence shown here is derived from an EMBL/GenBank/DDBJ whole genome shotgun (WGS) entry which is preliminary data.</text>
</comment>
<feature type="chain" id="PRO_5012826529" evidence="1">
    <location>
        <begin position="27"/>
        <end position="443"/>
    </location>
</feature>
<evidence type="ECO:0000256" key="1">
    <source>
        <dbReference type="SAM" id="SignalP"/>
    </source>
</evidence>
<evidence type="ECO:0000313" key="2">
    <source>
        <dbReference type="EMBL" id="OWF54169.1"/>
    </source>
</evidence>
<accession>A0A210QZH3</accession>
<protein>
    <submittedName>
        <fullName evidence="2">Uncharacterized protein</fullName>
    </submittedName>
</protein>
<feature type="signal peptide" evidence="1">
    <location>
        <begin position="1"/>
        <end position="26"/>
    </location>
</feature>
<gene>
    <name evidence="2" type="ORF">KP79_PYT18915</name>
</gene>
<name>A0A210QZH3_MIZYE</name>
<dbReference type="STRING" id="6573.A0A210QZH3"/>
<evidence type="ECO:0000313" key="3">
    <source>
        <dbReference type="Proteomes" id="UP000242188"/>
    </source>
</evidence>
<keyword evidence="1" id="KW-0732">Signal</keyword>
<dbReference type="AlphaFoldDB" id="A0A210QZH3"/>
<dbReference type="OrthoDB" id="10035838at2759"/>
<dbReference type="EMBL" id="NEDP02001154">
    <property type="protein sequence ID" value="OWF54169.1"/>
    <property type="molecule type" value="Genomic_DNA"/>
</dbReference>
<organism evidence="2 3">
    <name type="scientific">Mizuhopecten yessoensis</name>
    <name type="common">Japanese scallop</name>
    <name type="synonym">Patinopecten yessoensis</name>
    <dbReference type="NCBI Taxonomy" id="6573"/>
    <lineage>
        <taxon>Eukaryota</taxon>
        <taxon>Metazoa</taxon>
        <taxon>Spiralia</taxon>
        <taxon>Lophotrochozoa</taxon>
        <taxon>Mollusca</taxon>
        <taxon>Bivalvia</taxon>
        <taxon>Autobranchia</taxon>
        <taxon>Pteriomorphia</taxon>
        <taxon>Pectinida</taxon>
        <taxon>Pectinoidea</taxon>
        <taxon>Pectinidae</taxon>
        <taxon>Mizuhopecten</taxon>
    </lineage>
</organism>
<keyword evidence="3" id="KW-1185">Reference proteome</keyword>